<evidence type="ECO:0000256" key="3">
    <source>
        <dbReference type="ARBA" id="ARBA00022737"/>
    </source>
</evidence>
<keyword evidence="14" id="KW-1185">Reference proteome</keyword>
<evidence type="ECO:0000256" key="11">
    <source>
        <dbReference type="SAM" id="MobiDB-lite"/>
    </source>
</evidence>
<evidence type="ECO:0000256" key="4">
    <source>
        <dbReference type="ARBA" id="ARBA00022771"/>
    </source>
</evidence>
<name>A0ABD0WKE5_UMBPY</name>
<dbReference type="GO" id="GO:0003677">
    <property type="term" value="F:DNA binding"/>
    <property type="evidence" value="ECO:0007669"/>
    <property type="project" value="UniProtKB-KW"/>
</dbReference>
<dbReference type="EMBL" id="JAGEUA010000006">
    <property type="protein sequence ID" value="KAL0973999.1"/>
    <property type="molecule type" value="Genomic_DNA"/>
</dbReference>
<dbReference type="Proteomes" id="UP001557470">
    <property type="component" value="Unassembled WGS sequence"/>
</dbReference>
<evidence type="ECO:0000313" key="13">
    <source>
        <dbReference type="EMBL" id="KAL0973999.1"/>
    </source>
</evidence>
<comment type="subcellular location">
    <subcellularLocation>
        <location evidence="1 10">Nucleus</location>
    </subcellularLocation>
</comment>
<keyword evidence="9 10" id="KW-0539">Nucleus</keyword>
<evidence type="ECO:0000259" key="12">
    <source>
        <dbReference type="Pfam" id="PF11928"/>
    </source>
</evidence>
<sequence length="183" mass="19031">MNCEKSMAEQSYSTHRLPPISYTGRFTLEPGTNCSNSLWAEPLFSLVSGLVGINPPSTSAPSSSSSQTGTSSSSSSSSISSIAISSQSSSLSCAVHHSENNPIYSAAPTYSSASPDIFSDQGQGFTSQAGGSLQYPPPSYNSKTCGSSFPVPMIPDYLFPSSRGRSACYLTRSPSKMGLASPP</sequence>
<accession>A0ABD0WKE5</accession>
<feature type="compositionally biased region" description="Polar residues" evidence="11">
    <location>
        <begin position="120"/>
        <end position="131"/>
    </location>
</feature>
<feature type="region of interest" description="Disordered" evidence="11">
    <location>
        <begin position="56"/>
        <end position="78"/>
    </location>
</feature>
<keyword evidence="6 10" id="KW-0805">Transcription regulation</keyword>
<dbReference type="GO" id="GO:0005634">
    <property type="term" value="C:nucleus"/>
    <property type="evidence" value="ECO:0007669"/>
    <property type="project" value="UniProtKB-SubCell"/>
</dbReference>
<keyword evidence="7 10" id="KW-0238">DNA-binding</keyword>
<keyword evidence="2 10" id="KW-0479">Metal-binding</keyword>
<proteinExistence type="inferred from homology"/>
<reference evidence="13 14" key="1">
    <citation type="submission" date="2024-06" db="EMBL/GenBank/DDBJ databases">
        <authorList>
            <person name="Pan Q."/>
            <person name="Wen M."/>
            <person name="Jouanno E."/>
            <person name="Zahm M."/>
            <person name="Klopp C."/>
            <person name="Cabau C."/>
            <person name="Louis A."/>
            <person name="Berthelot C."/>
            <person name="Parey E."/>
            <person name="Roest Crollius H."/>
            <person name="Montfort J."/>
            <person name="Robinson-Rechavi M."/>
            <person name="Bouchez O."/>
            <person name="Lampietro C."/>
            <person name="Lopez Roques C."/>
            <person name="Donnadieu C."/>
            <person name="Postlethwait J."/>
            <person name="Bobe J."/>
            <person name="Verreycken H."/>
            <person name="Guiguen Y."/>
        </authorList>
    </citation>
    <scope>NUCLEOTIDE SEQUENCE [LARGE SCALE GENOMIC DNA]</scope>
    <source>
        <strain evidence="13">Up_M1</strain>
        <tissue evidence="13">Testis</tissue>
    </source>
</reference>
<organism evidence="13 14">
    <name type="scientific">Umbra pygmaea</name>
    <name type="common">Eastern mudminnow</name>
    <dbReference type="NCBI Taxonomy" id="75934"/>
    <lineage>
        <taxon>Eukaryota</taxon>
        <taxon>Metazoa</taxon>
        <taxon>Chordata</taxon>
        <taxon>Craniata</taxon>
        <taxon>Vertebrata</taxon>
        <taxon>Euteleostomi</taxon>
        <taxon>Actinopterygii</taxon>
        <taxon>Neopterygii</taxon>
        <taxon>Teleostei</taxon>
        <taxon>Protacanthopterygii</taxon>
        <taxon>Esociformes</taxon>
        <taxon>Umbridae</taxon>
        <taxon>Umbra</taxon>
    </lineage>
</organism>
<dbReference type="Pfam" id="PF11928">
    <property type="entry name" value="DUF3446"/>
    <property type="match status" value="1"/>
</dbReference>
<keyword evidence="4 10" id="KW-0863">Zinc-finger</keyword>
<evidence type="ECO:0000313" key="14">
    <source>
        <dbReference type="Proteomes" id="UP001557470"/>
    </source>
</evidence>
<feature type="domain" description="Early growth response N-terminal" evidence="12">
    <location>
        <begin position="24"/>
        <end position="137"/>
    </location>
</feature>
<feature type="region of interest" description="Disordered" evidence="11">
    <location>
        <begin position="117"/>
        <end position="138"/>
    </location>
</feature>
<evidence type="ECO:0000256" key="1">
    <source>
        <dbReference type="ARBA" id="ARBA00004123"/>
    </source>
</evidence>
<gene>
    <name evidence="13" type="ORF">UPYG_G00214100</name>
</gene>
<evidence type="ECO:0000256" key="8">
    <source>
        <dbReference type="ARBA" id="ARBA00023163"/>
    </source>
</evidence>
<comment type="caution">
    <text evidence="13">The sequence shown here is derived from an EMBL/GenBank/DDBJ whole genome shotgun (WGS) entry which is preliminary data.</text>
</comment>
<keyword evidence="8 10" id="KW-0804">Transcription</keyword>
<evidence type="ECO:0000256" key="9">
    <source>
        <dbReference type="ARBA" id="ARBA00023242"/>
    </source>
</evidence>
<evidence type="ECO:0000256" key="10">
    <source>
        <dbReference type="RuleBase" id="RU363046"/>
    </source>
</evidence>
<evidence type="ECO:0000256" key="6">
    <source>
        <dbReference type="ARBA" id="ARBA00023015"/>
    </source>
</evidence>
<keyword evidence="3" id="KW-0677">Repeat</keyword>
<dbReference type="AlphaFoldDB" id="A0ABD0WKE5"/>
<keyword evidence="5 10" id="KW-0862">Zinc</keyword>
<evidence type="ECO:0000256" key="7">
    <source>
        <dbReference type="ARBA" id="ARBA00023125"/>
    </source>
</evidence>
<evidence type="ECO:0000256" key="2">
    <source>
        <dbReference type="ARBA" id="ARBA00022723"/>
    </source>
</evidence>
<evidence type="ECO:0000256" key="5">
    <source>
        <dbReference type="ARBA" id="ARBA00022833"/>
    </source>
</evidence>
<comment type="similarity">
    <text evidence="10">Belongs to the EGR C2H2-type zinc-finger protein family.</text>
</comment>
<dbReference type="InterPro" id="IPR021849">
    <property type="entry name" value="EGR_N"/>
</dbReference>
<protein>
    <recommendedName>
        <fullName evidence="12">Early growth response N-terminal domain-containing protein</fullName>
    </recommendedName>
</protein>
<dbReference type="GO" id="GO:0008270">
    <property type="term" value="F:zinc ion binding"/>
    <property type="evidence" value="ECO:0007669"/>
    <property type="project" value="UniProtKB-KW"/>
</dbReference>